<protein>
    <submittedName>
        <fullName evidence="1">Uncharacterized protein</fullName>
    </submittedName>
</protein>
<evidence type="ECO:0000313" key="2">
    <source>
        <dbReference type="Proteomes" id="UP001589590"/>
    </source>
</evidence>
<dbReference type="EMBL" id="JBHMFA010000018">
    <property type="protein sequence ID" value="MFB9106574.1"/>
    <property type="molecule type" value="Genomic_DNA"/>
</dbReference>
<comment type="caution">
    <text evidence="1">The sequence shown here is derived from an EMBL/GenBank/DDBJ whole genome shotgun (WGS) entry which is preliminary data.</text>
</comment>
<accession>A0ABV5H3U3</accession>
<gene>
    <name evidence="1" type="ORF">ACFFU1_16820</name>
</gene>
<organism evidence="1 2">
    <name type="scientific">Algibacter miyuki</name>
    <dbReference type="NCBI Taxonomy" id="1306933"/>
    <lineage>
        <taxon>Bacteria</taxon>
        <taxon>Pseudomonadati</taxon>
        <taxon>Bacteroidota</taxon>
        <taxon>Flavobacteriia</taxon>
        <taxon>Flavobacteriales</taxon>
        <taxon>Flavobacteriaceae</taxon>
        <taxon>Algibacter</taxon>
    </lineage>
</organism>
<dbReference type="Proteomes" id="UP001589590">
    <property type="component" value="Unassembled WGS sequence"/>
</dbReference>
<sequence length="608" mass="70361">MHKIIFDTFEFDLTPYNISTVEDNHWFLDEFSTKYSFPFNFKLTEELLVIFGDLLDDNTKFIKKLYNVTYVLGNKMESCVFEIESQIGLEVTSTFRFGYDDFPNFDKKLSELPLEESTIADVYIHAKTIIPQTWPAVNYNYPQIYTDEHEDDLPTWADFNNIINNYNGTDFYENTSDNDVFVNNNIIQPMPYLLHILKQGFLDAGYTLQGEILQDEIIKQLLVFFDADYFKRIVSVIDYQLLRENYDSTSGNGDIYEYEDTIQLEPDSTYVITGFGYAYQDLDQNGALTGSTIKYKGKNIASVGNNYSTIWRSFDSTFTTDSNPDLSTQILIVTGQSVSFDLHPLGYRSDVYAHSFLNIYDIKITRQAETEADEIEIIHDVDLKKVVPNITFGEFFYSIKTMFNLESNIQGKTIYINFLKNSINNSNITDLSNYLVKKPKRTFPDDESYLLAFSDIEGVTYEKLLIPEENFVNGDVELEDSRTEIEIKPIPLPIKIVNGIQTAYSLGKQDSKIYLALYNGLNEDSINATNDSTPILIPNLYFSYHKTWLHFLLNAIGYTWVFKMYLEELQELNKKVFAYGRHQVIETIDKTQIGEDLFEVEIETKTLP</sequence>
<reference evidence="1 2" key="1">
    <citation type="submission" date="2024-09" db="EMBL/GenBank/DDBJ databases">
        <authorList>
            <person name="Sun Q."/>
            <person name="Mori K."/>
        </authorList>
    </citation>
    <scope>NUCLEOTIDE SEQUENCE [LARGE SCALE GENOMIC DNA]</scope>
    <source>
        <strain evidence="1 2">CECT 8300</strain>
    </source>
</reference>
<keyword evidence="2" id="KW-1185">Reference proteome</keyword>
<proteinExistence type="predicted"/>
<dbReference type="RefSeq" id="WP_290270665.1">
    <property type="nucleotide sequence ID" value="NZ_JAUFQP010000010.1"/>
</dbReference>
<evidence type="ECO:0000313" key="1">
    <source>
        <dbReference type="EMBL" id="MFB9106574.1"/>
    </source>
</evidence>
<name>A0ABV5H3U3_9FLAO</name>